<evidence type="ECO:0000259" key="7">
    <source>
        <dbReference type="PROSITE" id="PS50004"/>
    </source>
</evidence>
<dbReference type="InterPro" id="IPR035892">
    <property type="entry name" value="C2_domain_sf"/>
</dbReference>
<evidence type="ECO:0000256" key="4">
    <source>
        <dbReference type="ARBA" id="ARBA00023136"/>
    </source>
</evidence>
<feature type="compositionally biased region" description="Polar residues" evidence="5">
    <location>
        <begin position="827"/>
        <end position="847"/>
    </location>
</feature>
<dbReference type="SMART" id="SM00239">
    <property type="entry name" value="C2"/>
    <property type="match status" value="1"/>
</dbReference>
<reference evidence="8" key="1">
    <citation type="submission" date="2021-01" db="EMBL/GenBank/DDBJ databases">
        <authorList>
            <person name="Corre E."/>
            <person name="Pelletier E."/>
            <person name="Niang G."/>
            <person name="Scheremetjew M."/>
            <person name="Finn R."/>
            <person name="Kale V."/>
            <person name="Holt S."/>
            <person name="Cochrane G."/>
            <person name="Meng A."/>
            <person name="Brown T."/>
            <person name="Cohen L."/>
        </authorList>
    </citation>
    <scope>NUCLEOTIDE SEQUENCE</scope>
    <source>
        <strain evidence="8">CCAP979/52</strain>
    </source>
</reference>
<evidence type="ECO:0000256" key="2">
    <source>
        <dbReference type="ARBA" id="ARBA00022692"/>
    </source>
</evidence>
<evidence type="ECO:0000256" key="3">
    <source>
        <dbReference type="ARBA" id="ARBA00022989"/>
    </source>
</evidence>
<dbReference type="InterPro" id="IPR013122">
    <property type="entry name" value="PKD1_2_channel"/>
</dbReference>
<feature type="domain" description="C2" evidence="7">
    <location>
        <begin position="511"/>
        <end position="635"/>
    </location>
</feature>
<evidence type="ECO:0000313" key="8">
    <source>
        <dbReference type="EMBL" id="CAD8636462.1"/>
    </source>
</evidence>
<dbReference type="SUPFAM" id="SSF49562">
    <property type="entry name" value="C2 domain (Calcium/lipid-binding domain, CaLB)"/>
    <property type="match status" value="1"/>
</dbReference>
<dbReference type="Gene3D" id="2.60.40.150">
    <property type="entry name" value="C2 domain"/>
    <property type="match status" value="1"/>
</dbReference>
<feature type="compositionally biased region" description="Low complexity" evidence="5">
    <location>
        <begin position="879"/>
        <end position="890"/>
    </location>
</feature>
<comment type="subcellular location">
    <subcellularLocation>
        <location evidence="1">Membrane</location>
        <topology evidence="1">Multi-pass membrane protein</topology>
    </subcellularLocation>
</comment>
<dbReference type="Pfam" id="PF08016">
    <property type="entry name" value="PKD_channel"/>
    <property type="match status" value="1"/>
</dbReference>
<evidence type="ECO:0000256" key="6">
    <source>
        <dbReference type="SAM" id="Phobius"/>
    </source>
</evidence>
<dbReference type="InterPro" id="IPR051223">
    <property type="entry name" value="Polycystin"/>
</dbReference>
<feature type="region of interest" description="Disordered" evidence="5">
    <location>
        <begin position="799"/>
        <end position="898"/>
    </location>
</feature>
<evidence type="ECO:0000256" key="1">
    <source>
        <dbReference type="ARBA" id="ARBA00004141"/>
    </source>
</evidence>
<keyword evidence="3 6" id="KW-1133">Transmembrane helix</keyword>
<feature type="transmembrane region" description="Helical" evidence="6">
    <location>
        <begin position="275"/>
        <end position="292"/>
    </location>
</feature>
<dbReference type="AlphaFoldDB" id="A0A7S0MD93"/>
<protein>
    <recommendedName>
        <fullName evidence="7">C2 domain-containing protein</fullName>
    </recommendedName>
</protein>
<feature type="transmembrane region" description="Helical" evidence="6">
    <location>
        <begin position="204"/>
        <end position="223"/>
    </location>
</feature>
<dbReference type="InterPro" id="IPR000008">
    <property type="entry name" value="C2_dom"/>
</dbReference>
<accession>A0A7S0MD93</accession>
<evidence type="ECO:0000256" key="5">
    <source>
        <dbReference type="SAM" id="MobiDB-lite"/>
    </source>
</evidence>
<dbReference type="PANTHER" id="PTHR10877">
    <property type="entry name" value="POLYCYSTIN FAMILY MEMBER"/>
    <property type="match status" value="1"/>
</dbReference>
<proteinExistence type="predicted"/>
<feature type="transmembrane region" description="Helical" evidence="6">
    <location>
        <begin position="130"/>
        <end position="150"/>
    </location>
</feature>
<feature type="transmembrane region" description="Helical" evidence="6">
    <location>
        <begin position="93"/>
        <end position="118"/>
    </location>
</feature>
<dbReference type="Gene3D" id="1.10.287.70">
    <property type="match status" value="1"/>
</dbReference>
<keyword evidence="2 6" id="KW-0812">Transmembrane</keyword>
<dbReference type="PANTHER" id="PTHR10877:SF183">
    <property type="entry name" value="AT14535P-RELATED"/>
    <property type="match status" value="1"/>
</dbReference>
<keyword evidence="4 6" id="KW-0472">Membrane</keyword>
<dbReference type="PROSITE" id="PS50004">
    <property type="entry name" value="C2"/>
    <property type="match status" value="1"/>
</dbReference>
<dbReference type="Pfam" id="PF00168">
    <property type="entry name" value="C2"/>
    <property type="match status" value="1"/>
</dbReference>
<feature type="transmembrane region" description="Helical" evidence="6">
    <location>
        <begin position="246"/>
        <end position="268"/>
    </location>
</feature>
<sequence>MKGEESTFKLYISEEVDSVEANRLMTFMKDGGFLDFQTDEVMVEIITLNSNLNIFAIFVFTFKWQNGGKILWDYDIKSVPVYLYQDDNRWWRILLEVLCVIFLVVECVKELIEMVWAIKMFQIWKYICDIWNFLDIIHFFIMWSAWALWLNQNSMAANLNMPTRFNILKSPSQDAKGRLFLTMPEGEFQFLEFQKYLKDMMQNLALYNVLVSTSVILFVLRVLKDADFQPKIALVTRTIANVFSDLAHFFLLFAVVVVGYAIAGTLLFGHQYDGFSTLSNSFFYLLILLIAFNPDEGWVQMNHAAPDWAFSIYIWTWILIALFILLNIFLAILINGYSAMQSGGMSDPEGILTEVYEIIVHEMKRVIKLFRKDYRFISNEELAFRLSSFVSSAQFDDTLEQYKQITLAGLMEIKSSSGTKLTTPDVYHVLKLYFPDQVLTAQSDVIDLYLDPALRNLMRRFGKMVQAPPTKDIRKEQIEMFKRRMELETMKRIAMTDLSMQEKVEPASYGSNGELIHTRIYYSILSVIIEQMKNLPKMDVFRGADPYCVIFLEGAPGLFQTEVRRGMREADWTWDPSLSENFQWEIPNSALHLMPDRKLVVMIYDKDQFSNDDLIGCVTVGLKELDADGIFDGWKMIVRPPNASQTQFFWYRPPIGEVKLRVCLATVNHTADSDSESFTMQNHRPIKPMAPTRFSLASTLGFPVNQTPCEQSLLNTDILKPFDANGIPENSVPRPKARAALANLRNSDDQTTLGHVVSKERNTGNVLDVLANSAPFASRPGTRTRSRYDIYPDERIRSAHHSDIDTTDTYNLRSGNGSLPSRLPATRTMSPFLSVQRPEASSATVNRDNSRRVGGNVSGSAVQEGLPAASSAHRQRPVQESQLNQSQLQSPHSIYMSR</sequence>
<organism evidence="8">
    <name type="scientific">Cryptomonas curvata</name>
    <dbReference type="NCBI Taxonomy" id="233186"/>
    <lineage>
        <taxon>Eukaryota</taxon>
        <taxon>Cryptophyceae</taxon>
        <taxon>Cryptomonadales</taxon>
        <taxon>Cryptomonadaceae</taxon>
        <taxon>Cryptomonas</taxon>
    </lineage>
</organism>
<feature type="compositionally biased region" description="Polar residues" evidence="5">
    <location>
        <begin position="807"/>
        <end position="819"/>
    </location>
</feature>
<dbReference type="GO" id="GO:0016020">
    <property type="term" value="C:membrane"/>
    <property type="evidence" value="ECO:0007669"/>
    <property type="project" value="UniProtKB-SubCell"/>
</dbReference>
<gene>
    <name evidence="8" type="ORF">CCUR1050_LOCUS14144</name>
</gene>
<name>A0A7S0MD93_9CRYP</name>
<feature type="transmembrane region" description="Helical" evidence="6">
    <location>
        <begin position="312"/>
        <end position="334"/>
    </location>
</feature>
<dbReference type="EMBL" id="HBEZ01025639">
    <property type="protein sequence ID" value="CAD8636462.1"/>
    <property type="molecule type" value="Transcribed_RNA"/>
</dbReference>